<keyword evidence="3" id="KW-1185">Reference proteome</keyword>
<dbReference type="OrthoDB" id="3002040at2759"/>
<comment type="caution">
    <text evidence="2">The sequence shown here is derived from an EMBL/GenBank/DDBJ whole genome shotgun (WGS) entry which is preliminary data.</text>
</comment>
<name>A0A9P5Q4A1_9AGAR</name>
<feature type="domain" description="DUF6699" evidence="1">
    <location>
        <begin position="32"/>
        <end position="149"/>
    </location>
</feature>
<reference evidence="2" key="1">
    <citation type="submission" date="2020-11" db="EMBL/GenBank/DDBJ databases">
        <authorList>
            <consortium name="DOE Joint Genome Institute"/>
            <person name="Ahrendt S."/>
            <person name="Riley R."/>
            <person name="Andreopoulos W."/>
            <person name="Labutti K."/>
            <person name="Pangilinan J."/>
            <person name="Ruiz-Duenas F.J."/>
            <person name="Barrasa J.M."/>
            <person name="Sanchez-Garcia M."/>
            <person name="Camarero S."/>
            <person name="Miyauchi S."/>
            <person name="Serrano A."/>
            <person name="Linde D."/>
            <person name="Babiker R."/>
            <person name="Drula E."/>
            <person name="Ayuso-Fernandez I."/>
            <person name="Pacheco R."/>
            <person name="Padilla G."/>
            <person name="Ferreira P."/>
            <person name="Barriuso J."/>
            <person name="Kellner H."/>
            <person name="Castanera R."/>
            <person name="Alfaro M."/>
            <person name="Ramirez L."/>
            <person name="Pisabarro A.G."/>
            <person name="Kuo A."/>
            <person name="Tritt A."/>
            <person name="Lipzen A."/>
            <person name="He G."/>
            <person name="Yan M."/>
            <person name="Ng V."/>
            <person name="Cullen D."/>
            <person name="Martin F."/>
            <person name="Rosso M.-N."/>
            <person name="Henrissat B."/>
            <person name="Hibbett D."/>
            <person name="Martinez A.T."/>
            <person name="Grigoriev I.V."/>
        </authorList>
    </citation>
    <scope>NUCLEOTIDE SEQUENCE</scope>
    <source>
        <strain evidence="2">AH 40177</strain>
    </source>
</reference>
<evidence type="ECO:0000313" key="3">
    <source>
        <dbReference type="Proteomes" id="UP000772434"/>
    </source>
</evidence>
<sequence length="162" mass="18042">MSSQVQLHSDLRCQGLYDPPSPCIHWISGNVSPLDLSASATNPPSRQITITVDNPGLEFWMGHWGPIHVSAATGLAYAFLSIEDILGDIYEYFQTPLTPNDLACIPPGRWRGMLEEAKRMRLKASRVIHEGGYVRADLLNGNTRFAGLRWARNHRLVLVTSC</sequence>
<proteinExistence type="predicted"/>
<dbReference type="EMBL" id="JADNRY010000013">
    <property type="protein sequence ID" value="KAF9074428.1"/>
    <property type="molecule type" value="Genomic_DNA"/>
</dbReference>
<evidence type="ECO:0000313" key="2">
    <source>
        <dbReference type="EMBL" id="KAF9074428.1"/>
    </source>
</evidence>
<dbReference type="InterPro" id="IPR046522">
    <property type="entry name" value="DUF6699"/>
</dbReference>
<protein>
    <recommendedName>
        <fullName evidence="1">DUF6699 domain-containing protein</fullName>
    </recommendedName>
</protein>
<dbReference type="AlphaFoldDB" id="A0A9P5Q4A1"/>
<gene>
    <name evidence="2" type="ORF">BDP27DRAFT_1317067</name>
</gene>
<organism evidence="2 3">
    <name type="scientific">Rhodocollybia butyracea</name>
    <dbReference type="NCBI Taxonomy" id="206335"/>
    <lineage>
        <taxon>Eukaryota</taxon>
        <taxon>Fungi</taxon>
        <taxon>Dikarya</taxon>
        <taxon>Basidiomycota</taxon>
        <taxon>Agaricomycotina</taxon>
        <taxon>Agaricomycetes</taxon>
        <taxon>Agaricomycetidae</taxon>
        <taxon>Agaricales</taxon>
        <taxon>Marasmiineae</taxon>
        <taxon>Omphalotaceae</taxon>
        <taxon>Rhodocollybia</taxon>
    </lineage>
</organism>
<dbReference type="Proteomes" id="UP000772434">
    <property type="component" value="Unassembled WGS sequence"/>
</dbReference>
<dbReference type="Pfam" id="PF20415">
    <property type="entry name" value="DUF6699"/>
    <property type="match status" value="1"/>
</dbReference>
<accession>A0A9P5Q4A1</accession>
<evidence type="ECO:0000259" key="1">
    <source>
        <dbReference type="Pfam" id="PF20415"/>
    </source>
</evidence>